<feature type="compositionally biased region" description="Low complexity" evidence="3">
    <location>
        <begin position="108"/>
        <end position="164"/>
    </location>
</feature>
<dbReference type="InterPro" id="IPR002901">
    <property type="entry name" value="MGlyc_endo_b_GlcNAc-like_dom"/>
</dbReference>
<dbReference type="HOGENOM" id="CLU_017855_0_1_9"/>
<dbReference type="RefSeq" id="WP_010758497.1">
    <property type="nucleotide sequence ID" value="NZ_ASWD01000004.1"/>
</dbReference>
<evidence type="ECO:0000256" key="1">
    <source>
        <dbReference type="ARBA" id="ARBA00010266"/>
    </source>
</evidence>
<dbReference type="PATRIC" id="fig|1158607.3.peg.3514"/>
<evidence type="ECO:0000256" key="3">
    <source>
        <dbReference type="SAM" id="MobiDB-lite"/>
    </source>
</evidence>
<dbReference type="SMART" id="SM00047">
    <property type="entry name" value="LYZ2"/>
    <property type="match status" value="1"/>
</dbReference>
<dbReference type="EMBL" id="AJAQ01000035">
    <property type="protein sequence ID" value="EOH90981.1"/>
    <property type="molecule type" value="Genomic_DNA"/>
</dbReference>
<evidence type="ECO:0000313" key="6">
    <source>
        <dbReference type="Proteomes" id="UP000013782"/>
    </source>
</evidence>
<evidence type="ECO:0000313" key="5">
    <source>
        <dbReference type="EMBL" id="EOH90981.1"/>
    </source>
</evidence>
<feature type="region of interest" description="Disordered" evidence="3">
    <location>
        <begin position="26"/>
        <end position="189"/>
    </location>
</feature>
<name>R2SDR0_9ENTE</name>
<gene>
    <name evidence="5" type="ORF">UAU_03520</name>
</gene>
<dbReference type="OrthoDB" id="977752at2"/>
<dbReference type="PANTHER" id="PTHR33308:SF9">
    <property type="entry name" value="PEPTIDOGLYCAN HYDROLASE FLGJ"/>
    <property type="match status" value="1"/>
</dbReference>
<dbReference type="PANTHER" id="PTHR33308">
    <property type="entry name" value="PEPTIDOGLYCAN HYDROLASE FLGJ"/>
    <property type="match status" value="1"/>
</dbReference>
<dbReference type="Proteomes" id="UP000013782">
    <property type="component" value="Unassembled WGS sequence"/>
</dbReference>
<accession>R2SDR0</accession>
<feature type="compositionally biased region" description="Low complexity" evidence="3">
    <location>
        <begin position="55"/>
        <end position="68"/>
    </location>
</feature>
<protein>
    <recommendedName>
        <fullName evidence="4">Peptidase C51 domain-containing protein</fullName>
    </recommendedName>
</protein>
<dbReference type="Pfam" id="PF05257">
    <property type="entry name" value="CHAP"/>
    <property type="match status" value="1"/>
</dbReference>
<dbReference type="GO" id="GO:0004040">
    <property type="term" value="F:amidase activity"/>
    <property type="evidence" value="ECO:0007669"/>
    <property type="project" value="InterPro"/>
</dbReference>
<keyword evidence="2" id="KW-0378">Hydrolase</keyword>
<dbReference type="Gene3D" id="3.90.1720.10">
    <property type="entry name" value="endopeptidase domain like (from Nostoc punctiforme)"/>
    <property type="match status" value="1"/>
</dbReference>
<feature type="compositionally biased region" description="Low complexity" evidence="3">
    <location>
        <begin position="76"/>
        <end position="101"/>
    </location>
</feature>
<dbReference type="Pfam" id="PF01832">
    <property type="entry name" value="Glucosaminidase"/>
    <property type="match status" value="1"/>
</dbReference>
<evidence type="ECO:0000256" key="2">
    <source>
        <dbReference type="ARBA" id="ARBA00022801"/>
    </source>
</evidence>
<dbReference type="PROSITE" id="PS50911">
    <property type="entry name" value="CHAP"/>
    <property type="match status" value="1"/>
</dbReference>
<feature type="domain" description="Peptidase C51" evidence="4">
    <location>
        <begin position="579"/>
        <end position="709"/>
    </location>
</feature>
<reference evidence="5 6" key="1">
    <citation type="submission" date="2013-02" db="EMBL/GenBank/DDBJ databases">
        <title>The Genome Sequence of Enterococcus pallens BAA-351.</title>
        <authorList>
            <consortium name="The Broad Institute Genome Sequencing Platform"/>
            <consortium name="The Broad Institute Genome Sequencing Center for Infectious Disease"/>
            <person name="Earl A.M."/>
            <person name="Gilmore M.S."/>
            <person name="Lebreton F."/>
            <person name="Walker B."/>
            <person name="Young S.K."/>
            <person name="Zeng Q."/>
            <person name="Gargeya S."/>
            <person name="Fitzgerald M."/>
            <person name="Haas B."/>
            <person name="Abouelleil A."/>
            <person name="Alvarado L."/>
            <person name="Arachchi H.M."/>
            <person name="Berlin A.M."/>
            <person name="Chapman S.B."/>
            <person name="Dewar J."/>
            <person name="Goldberg J."/>
            <person name="Griggs A."/>
            <person name="Gujja S."/>
            <person name="Hansen M."/>
            <person name="Howarth C."/>
            <person name="Imamovic A."/>
            <person name="Larimer J."/>
            <person name="McCowan C."/>
            <person name="Murphy C."/>
            <person name="Neiman D."/>
            <person name="Pearson M."/>
            <person name="Priest M."/>
            <person name="Roberts A."/>
            <person name="Saif S."/>
            <person name="Shea T."/>
            <person name="Sisk P."/>
            <person name="Sykes S."/>
            <person name="Wortman J."/>
            <person name="Nusbaum C."/>
            <person name="Birren B."/>
        </authorList>
    </citation>
    <scope>NUCLEOTIDE SEQUENCE [LARGE SCALE GENOMIC DNA]</scope>
    <source>
        <strain evidence="5 6">ATCC BAA-351</strain>
    </source>
</reference>
<keyword evidence="6" id="KW-1185">Reference proteome</keyword>
<sequence length="711" mass="76635">MKKLILGSGLLVLVIVTVFSISTSRSLKASDELTESTSSQISSETTVPSEPITDLPPEVLPVEPVQEVGASDLPAETETISSETQVTEETSVSEETSSSESSMEESSTETSTTTSSEPTTETSSTSTTETSTSQSKTEESSSTSSSSQESISSSESTTEASTKPPVEEPTPEPEPTPASPPATSESAIASFPAQPSVVVPAAPLPTIGSSNPLGNREVELDERLRVSQVAESDFNGYELPQLSSFSDPKQGVLIYEGLKQLGEKEAAYTVQEFVEGLFGQLFNESLAEESLQAIEEKDLQPGDILMEDTRIIGLYLGEDHYLTVQEKEVAALEEDAEETKPSTEEISTDEKGTTQEVVIAHLSEREDESRSGKRPKKLVKTAYAEEVEKDYPASFAIEANDQTQQFIDQIAVDAQKLGLKYDVFASVMIAQAILESGSGTSGLSVAPNYNLFGVKGSYGGQSVSLPTQEDRGNGELYTISAAFRRYPSYAESLGDYVSLIREGISGNEAYYQEVWRSESKNYLRAAQALTGKYATDTSYHKKISSIIAAYHLTVYDEPLPESGSTSAILQGKESIPAEYRKKMKLPDYDGKNYNLSGSYPVGQCTWYAFNRVTQLGGRVDDFMGNGGEWGTKGRALGYEVTQTPKAGYLISFTPGTAGSDPRYGHVAFVEAVTDEGILISEGNVVGGTTISYRVISNDLAKSNLVSYIKPK</sequence>
<dbReference type="InterPro" id="IPR051056">
    <property type="entry name" value="Glycosyl_Hydrolase_73"/>
</dbReference>
<comment type="similarity">
    <text evidence="1">Belongs to the glycosyl hydrolase 73 family.</text>
</comment>
<dbReference type="eggNOG" id="COG1705">
    <property type="taxonomic scope" value="Bacteria"/>
</dbReference>
<dbReference type="InterPro" id="IPR007921">
    <property type="entry name" value="CHAP_dom"/>
</dbReference>
<dbReference type="AlphaFoldDB" id="R2SDR0"/>
<evidence type="ECO:0000259" key="4">
    <source>
        <dbReference type="PROSITE" id="PS50911"/>
    </source>
</evidence>
<dbReference type="eggNOG" id="COG3942">
    <property type="taxonomic scope" value="Bacteria"/>
</dbReference>
<dbReference type="Gene3D" id="1.10.530.10">
    <property type="match status" value="1"/>
</dbReference>
<dbReference type="STRING" id="160454.RV10_GL004242"/>
<proteinExistence type="inferred from homology"/>
<dbReference type="Gene3D" id="4.10.80.30">
    <property type="entry name" value="DNA polymerase, domain 6"/>
    <property type="match status" value="1"/>
</dbReference>
<feature type="compositionally biased region" description="Low complexity" evidence="3">
    <location>
        <begin position="35"/>
        <end position="46"/>
    </location>
</feature>
<comment type="caution">
    <text evidence="5">The sequence shown here is derived from an EMBL/GenBank/DDBJ whole genome shotgun (WGS) entry which is preliminary data.</text>
</comment>
<dbReference type="SUPFAM" id="SSF54001">
    <property type="entry name" value="Cysteine proteinases"/>
    <property type="match status" value="1"/>
</dbReference>
<organism evidence="5 6">
    <name type="scientific">Enterococcus pallens ATCC BAA-351</name>
    <dbReference type="NCBI Taxonomy" id="1158607"/>
    <lineage>
        <taxon>Bacteria</taxon>
        <taxon>Bacillati</taxon>
        <taxon>Bacillota</taxon>
        <taxon>Bacilli</taxon>
        <taxon>Lactobacillales</taxon>
        <taxon>Enterococcaceae</taxon>
        <taxon>Enterococcus</taxon>
    </lineage>
</organism>
<dbReference type="InterPro" id="IPR038765">
    <property type="entry name" value="Papain-like_cys_pep_sf"/>
</dbReference>